<dbReference type="PANTHER" id="PTHR33365">
    <property type="entry name" value="YALI0B05434P"/>
    <property type="match status" value="1"/>
</dbReference>
<protein>
    <recommendedName>
        <fullName evidence="6">Oxidase ustYa</fullName>
    </recommendedName>
</protein>
<proteinExistence type="inferred from homology"/>
<feature type="compositionally biased region" description="Basic and acidic residues" evidence="3">
    <location>
        <begin position="22"/>
        <end position="33"/>
    </location>
</feature>
<dbReference type="InterPro" id="IPR021765">
    <property type="entry name" value="UstYa-like"/>
</dbReference>
<dbReference type="OrthoDB" id="3687641at2759"/>
<comment type="similarity">
    <text evidence="2">Belongs to the ustYa family.</text>
</comment>
<evidence type="ECO:0000313" key="4">
    <source>
        <dbReference type="EMBL" id="KAF2010397.1"/>
    </source>
</evidence>
<feature type="region of interest" description="Disordered" evidence="3">
    <location>
        <begin position="1"/>
        <end position="47"/>
    </location>
</feature>
<sequence>MWPFNSKFDGSNQTPYYQAVAAEERDSLSKDYESSSEESEPSSQQSGGLRSIRTLLCILTALTSLLFASVVIDQVSRAELQKTPVACTPASKPIQLKDPVGLVPEVTETFQAHEDFMKPFTGEKDAWSKLLPPGRGFVFVPEPREYGLNEGQETPWGEIFSVSLFHQIHCLGLLRKQYWTLLNHVASGDQEAALKESLKQQENTHTGHCFDYLRQALMCAGDMSMEWPRDEPDGSKRRHVDGWDIPHKCKSWDTIWQYMMTNAYNASKYDDISI</sequence>
<evidence type="ECO:0000313" key="5">
    <source>
        <dbReference type="Proteomes" id="UP000799778"/>
    </source>
</evidence>
<keyword evidence="5" id="KW-1185">Reference proteome</keyword>
<evidence type="ECO:0000256" key="3">
    <source>
        <dbReference type="SAM" id="MobiDB-lite"/>
    </source>
</evidence>
<accession>A0A6A5XC64</accession>
<evidence type="ECO:0008006" key="6">
    <source>
        <dbReference type="Google" id="ProtNLM"/>
    </source>
</evidence>
<dbReference type="GeneID" id="54286645"/>
<dbReference type="RefSeq" id="XP_033378736.1">
    <property type="nucleotide sequence ID" value="XM_033529248.1"/>
</dbReference>
<dbReference type="Proteomes" id="UP000799778">
    <property type="component" value="Unassembled WGS sequence"/>
</dbReference>
<evidence type="ECO:0000256" key="2">
    <source>
        <dbReference type="ARBA" id="ARBA00035112"/>
    </source>
</evidence>
<dbReference type="Pfam" id="PF11807">
    <property type="entry name" value="UstYa"/>
    <property type="match status" value="1"/>
</dbReference>
<comment type="pathway">
    <text evidence="1">Mycotoxin biosynthesis.</text>
</comment>
<dbReference type="EMBL" id="ML978076">
    <property type="protein sequence ID" value="KAF2010397.1"/>
    <property type="molecule type" value="Genomic_DNA"/>
</dbReference>
<dbReference type="AlphaFoldDB" id="A0A6A5XC64"/>
<dbReference type="PANTHER" id="PTHR33365:SF4">
    <property type="entry name" value="CYCLOCHLOROTINE BIOSYNTHESIS PROTEIN O"/>
    <property type="match status" value="1"/>
</dbReference>
<gene>
    <name evidence="4" type="ORF">BU24DRAFT_427525</name>
</gene>
<evidence type="ECO:0000256" key="1">
    <source>
        <dbReference type="ARBA" id="ARBA00004685"/>
    </source>
</evidence>
<dbReference type="GO" id="GO:0043386">
    <property type="term" value="P:mycotoxin biosynthetic process"/>
    <property type="evidence" value="ECO:0007669"/>
    <property type="project" value="InterPro"/>
</dbReference>
<reference evidence="4" key="1">
    <citation type="journal article" date="2020" name="Stud. Mycol.">
        <title>101 Dothideomycetes genomes: a test case for predicting lifestyles and emergence of pathogens.</title>
        <authorList>
            <person name="Haridas S."/>
            <person name="Albert R."/>
            <person name="Binder M."/>
            <person name="Bloem J."/>
            <person name="Labutti K."/>
            <person name="Salamov A."/>
            <person name="Andreopoulos B."/>
            <person name="Baker S."/>
            <person name="Barry K."/>
            <person name="Bills G."/>
            <person name="Bluhm B."/>
            <person name="Cannon C."/>
            <person name="Castanera R."/>
            <person name="Culley D."/>
            <person name="Daum C."/>
            <person name="Ezra D."/>
            <person name="Gonzalez J."/>
            <person name="Henrissat B."/>
            <person name="Kuo A."/>
            <person name="Liang C."/>
            <person name="Lipzen A."/>
            <person name="Lutzoni F."/>
            <person name="Magnuson J."/>
            <person name="Mondo S."/>
            <person name="Nolan M."/>
            <person name="Ohm R."/>
            <person name="Pangilinan J."/>
            <person name="Park H.-J."/>
            <person name="Ramirez L."/>
            <person name="Alfaro M."/>
            <person name="Sun H."/>
            <person name="Tritt A."/>
            <person name="Yoshinaga Y."/>
            <person name="Zwiers L.-H."/>
            <person name="Turgeon B."/>
            <person name="Goodwin S."/>
            <person name="Spatafora J."/>
            <person name="Crous P."/>
            <person name="Grigoriev I."/>
        </authorList>
    </citation>
    <scope>NUCLEOTIDE SEQUENCE</scope>
    <source>
        <strain evidence="4">CBS 175.79</strain>
    </source>
</reference>
<organism evidence="4 5">
    <name type="scientific">Aaosphaeria arxii CBS 175.79</name>
    <dbReference type="NCBI Taxonomy" id="1450172"/>
    <lineage>
        <taxon>Eukaryota</taxon>
        <taxon>Fungi</taxon>
        <taxon>Dikarya</taxon>
        <taxon>Ascomycota</taxon>
        <taxon>Pezizomycotina</taxon>
        <taxon>Dothideomycetes</taxon>
        <taxon>Pleosporomycetidae</taxon>
        <taxon>Pleosporales</taxon>
        <taxon>Pleosporales incertae sedis</taxon>
        <taxon>Aaosphaeria</taxon>
    </lineage>
</organism>
<name>A0A6A5XC64_9PLEO</name>